<accession>E5YAC1</accession>
<proteinExistence type="inferred from homology"/>
<protein>
    <recommendedName>
        <fullName evidence="9">Enoyl-[acyl-carrier-protein] reductase [NADH]</fullName>
        <ecNumber evidence="9">1.3.1.9</ecNumber>
    </recommendedName>
</protein>
<dbReference type="CDD" id="cd05372">
    <property type="entry name" value="ENR_SDR"/>
    <property type="match status" value="1"/>
</dbReference>
<dbReference type="InterPro" id="IPR014358">
    <property type="entry name" value="Enoyl-ACP_Rdtase_NADH"/>
</dbReference>
<reference evidence="13 14" key="2">
    <citation type="submission" date="2013-04" db="EMBL/GenBank/DDBJ databases">
        <title>The Genome Sequence of Bilophila wadsworthia 3_1_6.</title>
        <authorList>
            <consortium name="The Broad Institute Genomics Platform"/>
            <person name="Earl A."/>
            <person name="Ward D."/>
            <person name="Feldgarden M."/>
            <person name="Gevers D."/>
            <person name="Sibley C."/>
            <person name="Strauss J."/>
            <person name="Allen-Vercoe E."/>
            <person name="Walker B."/>
            <person name="Young S."/>
            <person name="Zeng Q."/>
            <person name="Gargeya S."/>
            <person name="Fitzgerald M."/>
            <person name="Haas B."/>
            <person name="Abouelleil A."/>
            <person name="Allen A.W."/>
            <person name="Alvarado L."/>
            <person name="Arachchi H.M."/>
            <person name="Berlin A.M."/>
            <person name="Chapman S.B."/>
            <person name="Gainer-Dewar J."/>
            <person name="Goldberg J."/>
            <person name="Griggs A."/>
            <person name="Gujja S."/>
            <person name="Hansen M."/>
            <person name="Howarth C."/>
            <person name="Imamovic A."/>
            <person name="Ireland A."/>
            <person name="Larimer J."/>
            <person name="McCowan C."/>
            <person name="Murphy C."/>
            <person name="Pearson M."/>
            <person name="Poon T.W."/>
            <person name="Priest M."/>
            <person name="Roberts A."/>
            <person name="Saif S."/>
            <person name="Shea T."/>
            <person name="Sisk P."/>
            <person name="Sykes S."/>
            <person name="Wortman J."/>
            <person name="Nusbaum C."/>
            <person name="Birren B."/>
        </authorList>
    </citation>
    <scope>NUCLEOTIDE SEQUENCE [LARGE SCALE GENOMIC DNA]</scope>
    <source>
        <strain evidence="13 14">3_1_6</strain>
    </source>
</reference>
<organism evidence="13 14">
    <name type="scientific">Bilophila wadsworthia (strain 3_1_6)</name>
    <dbReference type="NCBI Taxonomy" id="563192"/>
    <lineage>
        <taxon>Bacteria</taxon>
        <taxon>Pseudomonadati</taxon>
        <taxon>Thermodesulfobacteriota</taxon>
        <taxon>Desulfovibrionia</taxon>
        <taxon>Desulfovibrionales</taxon>
        <taxon>Desulfovibrionaceae</taxon>
        <taxon>Bilophila</taxon>
    </lineage>
</organism>
<evidence type="ECO:0000256" key="4">
    <source>
        <dbReference type="ARBA" id="ARBA00022832"/>
    </source>
</evidence>
<dbReference type="EMBL" id="ADCP02000001">
    <property type="protein sequence ID" value="EFV43122.1"/>
    <property type="molecule type" value="Genomic_DNA"/>
</dbReference>
<keyword evidence="3 9" id="KW-0444">Lipid biosynthesis</keyword>
<keyword evidence="5 9" id="KW-0560">Oxidoreductase</keyword>
<dbReference type="InterPro" id="IPR002347">
    <property type="entry name" value="SDR_fam"/>
</dbReference>
<evidence type="ECO:0000256" key="11">
    <source>
        <dbReference type="PIRSR" id="PIRSR000094-2"/>
    </source>
</evidence>
<comment type="similarity">
    <text evidence="2 9">Belongs to the short-chain dehydrogenases/reductases (SDR) family. FabI subfamily.</text>
</comment>
<dbReference type="EC" id="1.3.1.9" evidence="9"/>
<evidence type="ECO:0000256" key="3">
    <source>
        <dbReference type="ARBA" id="ARBA00022516"/>
    </source>
</evidence>
<keyword evidence="6 9" id="KW-0520">NAD</keyword>
<dbReference type="AlphaFoldDB" id="E5YAC1"/>
<evidence type="ECO:0000256" key="8">
    <source>
        <dbReference type="ARBA" id="ARBA00023160"/>
    </source>
</evidence>
<dbReference type="InterPro" id="IPR036291">
    <property type="entry name" value="NAD(P)-bd_dom_sf"/>
</dbReference>
<dbReference type="OrthoDB" id="9803628at2"/>
<name>E5YAC1_BILW3</name>
<dbReference type="eggNOG" id="COG0623">
    <property type="taxonomic scope" value="Bacteria"/>
</dbReference>
<evidence type="ECO:0000256" key="7">
    <source>
        <dbReference type="ARBA" id="ARBA00023098"/>
    </source>
</evidence>
<sequence length="254" mass="27308">MLLKDKKCLIFGVANNRSIAYGIASCFKEHGARLAFSYAGEAIHKRVEPISEELGGEFIFPCDVTSDEDITAAAALVKEKWGGVDVLVHSVAFANREDLTKRFIETSRDGFATALNVSAYSLTALCHAFEPMLNPGASVLTMTYYGAQKIITNYNVMGVAKAALEASVRYLSVDLGAKDVRINAISAGPIKTLASSGISDFKQIFNHIEEHAPLRRNVTTEDVGKAAVFLASDLGSAVTGEIMFVDCGYNNLGI</sequence>
<evidence type="ECO:0000256" key="12">
    <source>
        <dbReference type="PIRSR" id="PIRSR000094-3"/>
    </source>
</evidence>
<evidence type="ECO:0000256" key="2">
    <source>
        <dbReference type="ARBA" id="ARBA00009233"/>
    </source>
</evidence>
<dbReference type="GO" id="GO:0006633">
    <property type="term" value="P:fatty acid biosynthetic process"/>
    <property type="evidence" value="ECO:0007669"/>
    <property type="project" value="UniProtKB-UniPathway"/>
</dbReference>
<feature type="binding site" evidence="12">
    <location>
        <position position="161"/>
    </location>
    <ligand>
        <name>NAD(+)</name>
        <dbReference type="ChEBI" id="CHEBI:57540"/>
    </ligand>
</feature>
<evidence type="ECO:0000256" key="6">
    <source>
        <dbReference type="ARBA" id="ARBA00023027"/>
    </source>
</evidence>
<comment type="catalytic activity">
    <reaction evidence="9">
        <text>a 2,3-saturated acyl-[ACP] + NAD(+) = a (2E)-enoyl-[ACP] + NADH + H(+)</text>
        <dbReference type="Rhea" id="RHEA:10240"/>
        <dbReference type="Rhea" id="RHEA-COMP:9925"/>
        <dbReference type="Rhea" id="RHEA-COMP:9926"/>
        <dbReference type="ChEBI" id="CHEBI:15378"/>
        <dbReference type="ChEBI" id="CHEBI:57540"/>
        <dbReference type="ChEBI" id="CHEBI:57945"/>
        <dbReference type="ChEBI" id="CHEBI:78784"/>
        <dbReference type="ChEBI" id="CHEBI:78785"/>
        <dbReference type="EC" id="1.3.1.9"/>
    </reaction>
</comment>
<feature type="binding site" evidence="12">
    <location>
        <begin position="190"/>
        <end position="194"/>
    </location>
    <ligand>
        <name>NAD(+)</name>
        <dbReference type="ChEBI" id="CHEBI:57540"/>
    </ligand>
</feature>
<keyword evidence="8 9" id="KW-0275">Fatty acid biosynthesis</keyword>
<dbReference type="Gene3D" id="3.40.50.720">
    <property type="entry name" value="NAD(P)-binding Rossmann-like Domain"/>
    <property type="match status" value="1"/>
</dbReference>
<feature type="binding site" evidence="12">
    <location>
        <begin position="18"/>
        <end position="19"/>
    </location>
    <ligand>
        <name>NAD(+)</name>
        <dbReference type="ChEBI" id="CHEBI:57540"/>
    </ligand>
</feature>
<gene>
    <name evidence="13" type="ORF">HMPREF0179_03142</name>
</gene>
<dbReference type="STRING" id="563192.HMPREF0179_03142"/>
<feature type="binding site" evidence="12">
    <location>
        <begin position="63"/>
        <end position="64"/>
    </location>
    <ligand>
        <name>NAD(+)</name>
        <dbReference type="ChEBI" id="CHEBI:57540"/>
    </ligand>
</feature>
<dbReference type="GO" id="GO:0004318">
    <property type="term" value="F:enoyl-[acyl-carrier-protein] reductase (NADH) activity"/>
    <property type="evidence" value="ECO:0007669"/>
    <property type="project" value="UniProtKB-EC"/>
</dbReference>
<feature type="active site" description="Proton acceptor" evidence="10">
    <location>
        <position position="144"/>
    </location>
</feature>
<evidence type="ECO:0000313" key="13">
    <source>
        <dbReference type="EMBL" id="EFV43122.1"/>
    </source>
</evidence>
<dbReference type="Proteomes" id="UP000006034">
    <property type="component" value="Unassembled WGS sequence"/>
</dbReference>
<dbReference type="FunFam" id="1.10.8.400:FF:000001">
    <property type="entry name" value="Enoyl-[acyl-carrier-protein] reductase [NADH]"/>
    <property type="match status" value="1"/>
</dbReference>
<keyword evidence="14" id="KW-1185">Reference proteome</keyword>
<keyword evidence="4" id="KW-0276">Fatty acid metabolism</keyword>
<evidence type="ECO:0000256" key="9">
    <source>
        <dbReference type="PIRNR" id="PIRNR000094"/>
    </source>
</evidence>
<keyword evidence="7" id="KW-0443">Lipid metabolism</keyword>
<dbReference type="UniPathway" id="UPA00094"/>
<dbReference type="RefSeq" id="WP_005029621.1">
    <property type="nucleotide sequence ID" value="NZ_KE150238.1"/>
</dbReference>
<dbReference type="FunFam" id="3.40.50.720:FF:000054">
    <property type="entry name" value="Enoyl-[acyl-carrier-protein] reductase [NADH]"/>
    <property type="match status" value="1"/>
</dbReference>
<reference evidence="13 14" key="1">
    <citation type="submission" date="2010-10" db="EMBL/GenBank/DDBJ databases">
        <authorList>
            <consortium name="The Broad Institute Genome Sequencing Platform"/>
            <person name="Ward D."/>
            <person name="Earl A."/>
            <person name="Feldgarden M."/>
            <person name="Young S.K."/>
            <person name="Gargeya S."/>
            <person name="Zeng Q."/>
            <person name="Alvarado L."/>
            <person name="Berlin A."/>
            <person name="Bochicchio J."/>
            <person name="Chapman S.B."/>
            <person name="Chen Z."/>
            <person name="Freedman E."/>
            <person name="Gellesch M."/>
            <person name="Goldberg J."/>
            <person name="Griggs A."/>
            <person name="Gujja S."/>
            <person name="Heilman E."/>
            <person name="Heiman D."/>
            <person name="Howarth C."/>
            <person name="Mehta T."/>
            <person name="Neiman D."/>
            <person name="Pearson M."/>
            <person name="Roberts A."/>
            <person name="Saif S."/>
            <person name="Shea T."/>
            <person name="Shenoy N."/>
            <person name="Sisk P."/>
            <person name="Stolte C."/>
            <person name="Sykes S."/>
            <person name="White J."/>
            <person name="Yandava C."/>
            <person name="Allen-Vercoe E."/>
            <person name="Sibley C."/>
            <person name="Ambrose C.E."/>
            <person name="Strauss J."/>
            <person name="Daigneault M."/>
            <person name="Haas B."/>
            <person name="Nusbaum C."/>
            <person name="Birren B."/>
        </authorList>
    </citation>
    <scope>NUCLEOTIDE SEQUENCE [LARGE SCALE GENOMIC DNA]</scope>
    <source>
        <strain evidence="13 14">3_1_6</strain>
    </source>
</reference>
<feature type="binding site" evidence="11">
    <location>
        <position position="94"/>
    </location>
    <ligand>
        <name>substrate</name>
    </ligand>
</feature>
<dbReference type="Pfam" id="PF13561">
    <property type="entry name" value="adh_short_C2"/>
    <property type="match status" value="1"/>
</dbReference>
<dbReference type="GeneID" id="78084470"/>
<dbReference type="PANTHER" id="PTHR43159">
    <property type="entry name" value="ENOYL-[ACYL-CARRIER-PROTEIN] REDUCTASE"/>
    <property type="match status" value="1"/>
</dbReference>
<dbReference type="PANTHER" id="PTHR43159:SF2">
    <property type="entry name" value="ENOYL-[ACYL-CARRIER-PROTEIN] REDUCTASE [NADH], CHLOROPLASTIC"/>
    <property type="match status" value="1"/>
</dbReference>
<comment type="caution">
    <text evidence="13">The sequence shown here is derived from an EMBL/GenBank/DDBJ whole genome shotgun (WGS) entry which is preliminary data.</text>
</comment>
<dbReference type="SUPFAM" id="SSF51735">
    <property type="entry name" value="NAD(P)-binding Rossmann-fold domains"/>
    <property type="match status" value="1"/>
</dbReference>
<feature type="active site" description="Proton acceptor" evidence="10">
    <location>
        <position position="154"/>
    </location>
</feature>
<evidence type="ECO:0000256" key="10">
    <source>
        <dbReference type="PIRSR" id="PIRSR000094-1"/>
    </source>
</evidence>
<evidence type="ECO:0000256" key="5">
    <source>
        <dbReference type="ARBA" id="ARBA00023002"/>
    </source>
</evidence>
<feature type="binding site" evidence="12">
    <location>
        <position position="91"/>
    </location>
    <ligand>
        <name>NAD(+)</name>
        <dbReference type="ChEBI" id="CHEBI:57540"/>
    </ligand>
</feature>
<evidence type="ECO:0000313" key="14">
    <source>
        <dbReference type="Proteomes" id="UP000006034"/>
    </source>
</evidence>
<dbReference type="Gene3D" id="1.10.8.400">
    <property type="entry name" value="Enoyl acyl carrier protein reductase"/>
    <property type="match status" value="1"/>
</dbReference>
<dbReference type="HOGENOM" id="CLU_010194_10_1_7"/>
<comment type="pathway">
    <text evidence="1">Lipid metabolism; fatty acid biosynthesis.</text>
</comment>
<dbReference type="PRINTS" id="PR00081">
    <property type="entry name" value="GDHRDH"/>
</dbReference>
<dbReference type="PIRSF" id="PIRSF000094">
    <property type="entry name" value="Enoyl-ACP_rdct"/>
    <property type="match status" value="1"/>
</dbReference>
<feature type="binding site" evidence="12">
    <location>
        <position position="12"/>
    </location>
    <ligand>
        <name>NAD(+)</name>
        <dbReference type="ChEBI" id="CHEBI:57540"/>
    </ligand>
</feature>
<evidence type="ECO:0000256" key="1">
    <source>
        <dbReference type="ARBA" id="ARBA00005194"/>
    </source>
</evidence>